<dbReference type="Proteomes" id="UP000324260">
    <property type="component" value="Unassembled WGS sequence"/>
</dbReference>
<protein>
    <submittedName>
        <fullName evidence="1">Uncharacterized protein</fullName>
    </submittedName>
</protein>
<dbReference type="EMBL" id="VTPU01000003">
    <property type="protein sequence ID" value="TZG40674.1"/>
    <property type="molecule type" value="Genomic_DNA"/>
</dbReference>
<evidence type="ECO:0000313" key="1">
    <source>
        <dbReference type="EMBL" id="TZG40674.1"/>
    </source>
</evidence>
<dbReference type="OrthoDB" id="5147122at2"/>
<dbReference type="RefSeq" id="WP_149321074.1">
    <property type="nucleotide sequence ID" value="NZ_JARWAH010000001.1"/>
</dbReference>
<gene>
    <name evidence="1" type="ORF">FZZ93_04160</name>
</gene>
<evidence type="ECO:0000313" key="2">
    <source>
        <dbReference type="Proteomes" id="UP000324260"/>
    </source>
</evidence>
<organism evidence="1 2">
    <name type="scientific">Halomonas eurihalina</name>
    <dbReference type="NCBI Taxonomy" id="42566"/>
    <lineage>
        <taxon>Bacteria</taxon>
        <taxon>Pseudomonadati</taxon>
        <taxon>Pseudomonadota</taxon>
        <taxon>Gammaproteobacteria</taxon>
        <taxon>Oceanospirillales</taxon>
        <taxon>Halomonadaceae</taxon>
        <taxon>Halomonas</taxon>
    </lineage>
</organism>
<reference evidence="1 2" key="1">
    <citation type="submission" date="2019-08" db="EMBL/GenBank/DDBJ databases">
        <title>Draft Genome Sequence of Halomonas eurihalina Isolated from Preserved Hide-surface.</title>
        <authorList>
            <person name="Hussain S.A."/>
            <person name="Xu A."/>
            <person name="Sarker M."/>
            <person name="Sommers C."/>
        </authorList>
    </citation>
    <scope>NUCLEOTIDE SEQUENCE [LARGE SCALE GENOMIC DNA]</scope>
    <source>
        <strain evidence="1 2">MS1</strain>
    </source>
</reference>
<dbReference type="AlphaFoldDB" id="A0A5D9D9U3"/>
<sequence length="139" mass="16037">MSKKIFIHCGMHKTGSSSIQHSLYNSRNDLIKYGWDFISDNPSGNCSRHISVWRENGEVRTKFQSRFFELLESSQSDYTIISAEHLSVISSEGEIRKLKKEVEKNYAEVEVIFYLRRQDKLAISFKAQASKMLSIGKLP</sequence>
<comment type="caution">
    <text evidence="1">The sequence shown here is derived from an EMBL/GenBank/DDBJ whole genome shotgun (WGS) entry which is preliminary data.</text>
</comment>
<proteinExistence type="predicted"/>
<keyword evidence="2" id="KW-1185">Reference proteome</keyword>
<accession>A0A5D9D9U3</accession>
<name>A0A5D9D9U3_HALER</name>